<organism evidence="1 2">
    <name type="scientific">Loigolactobacillus backii</name>
    <dbReference type="NCBI Taxonomy" id="375175"/>
    <lineage>
        <taxon>Bacteria</taxon>
        <taxon>Bacillati</taxon>
        <taxon>Bacillota</taxon>
        <taxon>Bacilli</taxon>
        <taxon>Lactobacillales</taxon>
        <taxon>Lactobacillaceae</taxon>
        <taxon>Loigolactobacillus</taxon>
    </lineage>
</organism>
<dbReference type="Pfam" id="PF01381">
    <property type="entry name" value="HTH_3"/>
    <property type="match status" value="1"/>
</dbReference>
<reference evidence="1 2" key="1">
    <citation type="submission" date="2016-03" db="EMBL/GenBank/DDBJ databases">
        <title>Pediococcus and Lactobacillus from brewery environment - whole genome sequencing and assembly.</title>
        <authorList>
            <person name="Behr J."/>
            <person name="Geissler A.J."/>
            <person name="Vogel R.F."/>
        </authorList>
    </citation>
    <scope>NUCLEOTIDE SEQUENCE [LARGE SCALE GENOMIC DNA]</scope>
    <source>
        <strain evidence="1 2">TMW 1.1989</strain>
    </source>
</reference>
<evidence type="ECO:0000313" key="1">
    <source>
        <dbReference type="EMBL" id="ANK61561.1"/>
    </source>
</evidence>
<dbReference type="InterPro" id="IPR010982">
    <property type="entry name" value="Lambda_DNA-bd_dom_sf"/>
</dbReference>
<dbReference type="EMBL" id="CP014873">
    <property type="protein sequence ID" value="ANK61561.1"/>
    <property type="molecule type" value="Genomic_DNA"/>
</dbReference>
<dbReference type="AlphaFoldDB" id="A0A192H0T0"/>
<dbReference type="STRING" id="375175.AYR53_01545"/>
<dbReference type="PROSITE" id="PS50943">
    <property type="entry name" value="HTH_CROC1"/>
    <property type="match status" value="1"/>
</dbReference>
<dbReference type="SUPFAM" id="SSF47413">
    <property type="entry name" value="lambda repressor-like DNA-binding domains"/>
    <property type="match status" value="1"/>
</dbReference>
<gene>
    <name evidence="1" type="ORF">AYR53_01545</name>
</gene>
<keyword evidence="2" id="KW-1185">Reference proteome</keyword>
<dbReference type="GO" id="GO:0003677">
    <property type="term" value="F:DNA binding"/>
    <property type="evidence" value="ECO:0007669"/>
    <property type="project" value="InterPro"/>
</dbReference>
<proteinExistence type="predicted"/>
<dbReference type="Gene3D" id="1.10.260.40">
    <property type="entry name" value="lambda repressor-like DNA-binding domains"/>
    <property type="match status" value="1"/>
</dbReference>
<dbReference type="RefSeq" id="WP_068279704.1">
    <property type="nucleotide sequence ID" value="NZ_CP014873.1"/>
</dbReference>
<protein>
    <submittedName>
        <fullName evidence="1">Uncharacterized protein</fullName>
    </submittedName>
</protein>
<accession>A0A192H0T0</accession>
<dbReference type="InterPro" id="IPR001387">
    <property type="entry name" value="Cro/C1-type_HTH"/>
</dbReference>
<dbReference type="Proteomes" id="UP000078582">
    <property type="component" value="Chromosome"/>
</dbReference>
<dbReference type="GeneID" id="42980921"/>
<evidence type="ECO:0000313" key="2">
    <source>
        <dbReference type="Proteomes" id="UP000078582"/>
    </source>
</evidence>
<name>A0A192H0T0_9LACO</name>
<dbReference type="CDD" id="cd00093">
    <property type="entry name" value="HTH_XRE"/>
    <property type="match status" value="1"/>
</dbReference>
<sequence>MDELRKILRTERLNHNLSFRSFAEELNAKYKLEVSKSALSTYEKGQTRLKIEILFALIDYFDLNESYIKHLILKSIKK</sequence>